<protein>
    <submittedName>
        <fullName evidence="3">TIGR02679 family protein</fullName>
    </submittedName>
</protein>
<dbReference type="RefSeq" id="WP_131499456.1">
    <property type="nucleotide sequence ID" value="NZ_SJKC01000006.1"/>
</dbReference>
<evidence type="ECO:0000259" key="1">
    <source>
        <dbReference type="Pfam" id="PF09664"/>
    </source>
</evidence>
<feature type="domain" description="Conserved hypothetical protein CHP02679 N terminus" evidence="2">
    <location>
        <begin position="37"/>
        <end position="249"/>
    </location>
</feature>
<evidence type="ECO:0000313" key="4">
    <source>
        <dbReference type="Proteomes" id="UP000294225"/>
    </source>
</evidence>
<dbReference type="AlphaFoldDB" id="A0A4R0IIP3"/>
<evidence type="ECO:0000259" key="2">
    <source>
        <dbReference type="Pfam" id="PF11796"/>
    </source>
</evidence>
<dbReference type="Proteomes" id="UP000294225">
    <property type="component" value="Unassembled WGS sequence"/>
</dbReference>
<dbReference type="Pfam" id="PF09664">
    <property type="entry name" value="DUF2399"/>
    <property type="match status" value="1"/>
</dbReference>
<dbReference type="NCBIfam" id="TIGR02679">
    <property type="entry name" value="TIGR02679 family protein"/>
    <property type="match status" value="1"/>
</dbReference>
<reference evidence="3 4" key="1">
    <citation type="submission" date="2019-02" db="EMBL/GenBank/DDBJ databases">
        <title>Kribbella capetownensis sp. nov. and Kribbella speibonae sp. nov., isolated from soil.</title>
        <authorList>
            <person name="Curtis S.M."/>
            <person name="Norton I."/>
            <person name="Everest G.J."/>
            <person name="Meyers P.R."/>
        </authorList>
    </citation>
    <scope>NUCLEOTIDE SEQUENCE [LARGE SCALE GENOMIC DNA]</scope>
    <source>
        <strain evidence="3 4">YM55</strain>
    </source>
</reference>
<name>A0A4R0IIP3_9ACTN</name>
<evidence type="ECO:0000313" key="3">
    <source>
        <dbReference type="EMBL" id="TCC32040.1"/>
    </source>
</evidence>
<organism evidence="3 4">
    <name type="scientific">Kribbella speibonae</name>
    <dbReference type="NCBI Taxonomy" id="1572660"/>
    <lineage>
        <taxon>Bacteria</taxon>
        <taxon>Bacillati</taxon>
        <taxon>Actinomycetota</taxon>
        <taxon>Actinomycetes</taxon>
        <taxon>Propionibacteriales</taxon>
        <taxon>Kribbellaceae</taxon>
        <taxon>Kribbella</taxon>
    </lineage>
</organism>
<proteinExistence type="predicted"/>
<dbReference type="InterPro" id="IPR024466">
    <property type="entry name" value="CHP02679_N"/>
</dbReference>
<accession>A0A4R0IIP3</accession>
<gene>
    <name evidence="3" type="ORF">E0H92_36695</name>
</gene>
<feature type="domain" description="DUF2399" evidence="1">
    <location>
        <begin position="273"/>
        <end position="422"/>
    </location>
</feature>
<comment type="caution">
    <text evidence="3">The sequence shown here is derived from an EMBL/GenBank/DDBJ whole genome shotgun (WGS) entry which is preliminary data.</text>
</comment>
<dbReference type="EMBL" id="SJKC01000006">
    <property type="protein sequence ID" value="TCC32040.1"/>
    <property type="molecule type" value="Genomic_DNA"/>
</dbReference>
<sequence length="423" mass="44688">MSTPMPDPVRRQLASPALAGIWRRARSHVEQNGLSPTGKITVDLETATAEVLGGLLGRTIAARKTKIDIADLDQALRGSAAQCGLLSVLEVLGGPLKDRSALRTEKAAQTASLWAQLDTELKAVGLQDRPWVPRWIDGLRRAGLLARARGDASLLISQVCAVLGALRPALDGGESTGRWELGQLASSHTKGAHGLDSQALAAAAVLRAVAAATDRPDPTTAQERRDLWLSVGVNPDNVSGTVIVWGLRPPGKGSWATMMRSRADLGLVTHITLQEWEVAAGLEPWAAPAELIRICENPQVLQAAAAARVSRPLLCVSGNPSIIGLLAIAALAAQGIPAAYHGDFDAAGIEIANRLHRLGVEPWRMSRRDYLDAVATLSPLNSIALAGDVPSCEWDAELTATMNHMGLAVHEEALLDALLGDLS</sequence>
<dbReference type="InterPro" id="IPR024465">
    <property type="entry name" value="DUF2399"/>
</dbReference>
<dbReference type="InterPro" id="IPR013495">
    <property type="entry name" value="CHP02679"/>
</dbReference>
<dbReference type="Pfam" id="PF11796">
    <property type="entry name" value="DUF3323"/>
    <property type="match status" value="1"/>
</dbReference>